<dbReference type="AlphaFoldDB" id="A0AA40CKZ3"/>
<protein>
    <recommendedName>
        <fullName evidence="4">Phytanoyl-CoA dioxygenase</fullName>
    </recommendedName>
</protein>
<comment type="caution">
    <text evidence="2">The sequence shown here is derived from an EMBL/GenBank/DDBJ whole genome shotgun (WGS) entry which is preliminary data.</text>
</comment>
<reference evidence="2" key="1">
    <citation type="submission" date="2023-06" db="EMBL/GenBank/DDBJ databases">
        <title>Multi-omics analyses reveal the molecular pathogenesis toolkit of Lasiodiplodia hormozganensis, a cross-kingdom pathogen.</title>
        <authorList>
            <person name="Felix C."/>
            <person name="Meneses R."/>
            <person name="Goncalves M.F.M."/>
            <person name="Tilleman L."/>
            <person name="Duarte A.S."/>
            <person name="Jorrin-Novo J.V."/>
            <person name="Van De Peer Y."/>
            <person name="Deforce D."/>
            <person name="Van Nieuwerburgh F."/>
            <person name="Esteves A.C."/>
            <person name="Alves A."/>
        </authorList>
    </citation>
    <scope>NUCLEOTIDE SEQUENCE</scope>
    <source>
        <strain evidence="2">CBS 339.90</strain>
    </source>
</reference>
<evidence type="ECO:0000256" key="1">
    <source>
        <dbReference type="SAM" id="MobiDB-lite"/>
    </source>
</evidence>
<accession>A0AA40CKZ3</accession>
<dbReference type="InterPro" id="IPR008775">
    <property type="entry name" value="Phytyl_CoA_dOase-like"/>
</dbReference>
<dbReference type="Pfam" id="PF05721">
    <property type="entry name" value="PhyH"/>
    <property type="match status" value="1"/>
</dbReference>
<proteinExistence type="predicted"/>
<evidence type="ECO:0008006" key="4">
    <source>
        <dbReference type="Google" id="ProtNLM"/>
    </source>
</evidence>
<dbReference type="SUPFAM" id="SSF51197">
    <property type="entry name" value="Clavaminate synthase-like"/>
    <property type="match status" value="1"/>
</dbReference>
<name>A0AA40CKZ3_9PEZI</name>
<dbReference type="Proteomes" id="UP001175001">
    <property type="component" value="Unassembled WGS sequence"/>
</dbReference>
<sequence>MAAAAATAYRTPFSVDKTGQQEGIDHITLKANNGGPLPDIGFLRPSTTDLPIEELRKRYEEDGYLWMKALLDPAAVLHMREQYFTFMSTPTDSSGGGDTGILAPHTHPRDGIFSPTADWRAFLLPGALRVFNNLPDSGVFVDKVIQAHVADFYHDFKQRVGSTLTGFAGRLREFKEPMLLNRSLLRCNVPGGETTPVHYDQIFLRGAPASSVTGWVPLGECAVEGGGLMYLEGSVEVGRRFEADFAERSKELEDEEERVSAFNRNMNAGGFLDRDAAAFGRHWGRRWLMAPRYEAGDVVFHDPFMVHASCKNESPEGIIRLSTDLRFVDGAEPFDERWMFEAYQKDDPNVASRQKKVPPAEVAKEALEPDAESPLGVNH</sequence>
<gene>
    <name evidence="2" type="ORF">DIS24_g9203</name>
</gene>
<dbReference type="PANTHER" id="PTHR40128:SF1">
    <property type="entry name" value="PHYTANOYL-COA HYDROXYLASE"/>
    <property type="match status" value="1"/>
</dbReference>
<evidence type="ECO:0000313" key="3">
    <source>
        <dbReference type="Proteomes" id="UP001175001"/>
    </source>
</evidence>
<keyword evidence="3" id="KW-1185">Reference proteome</keyword>
<dbReference type="EMBL" id="JAUJDW010000078">
    <property type="protein sequence ID" value="KAK0642247.1"/>
    <property type="molecule type" value="Genomic_DNA"/>
</dbReference>
<evidence type="ECO:0000313" key="2">
    <source>
        <dbReference type="EMBL" id="KAK0642247.1"/>
    </source>
</evidence>
<dbReference type="PANTHER" id="PTHR40128">
    <property type="entry name" value="EXPRESSED PROTEIN"/>
    <property type="match status" value="1"/>
</dbReference>
<dbReference type="Gene3D" id="2.60.120.620">
    <property type="entry name" value="q2cbj1_9rhob like domain"/>
    <property type="match status" value="1"/>
</dbReference>
<feature type="region of interest" description="Disordered" evidence="1">
    <location>
        <begin position="349"/>
        <end position="379"/>
    </location>
</feature>
<organism evidence="2 3">
    <name type="scientific">Lasiodiplodia hormozganensis</name>
    <dbReference type="NCBI Taxonomy" id="869390"/>
    <lineage>
        <taxon>Eukaryota</taxon>
        <taxon>Fungi</taxon>
        <taxon>Dikarya</taxon>
        <taxon>Ascomycota</taxon>
        <taxon>Pezizomycotina</taxon>
        <taxon>Dothideomycetes</taxon>
        <taxon>Dothideomycetes incertae sedis</taxon>
        <taxon>Botryosphaeriales</taxon>
        <taxon>Botryosphaeriaceae</taxon>
        <taxon>Lasiodiplodia</taxon>
    </lineage>
</organism>